<proteinExistence type="predicted"/>
<sequence length="590" mass="65914">MVFLLSLMLYLSGPASSSSTPLLEPRNAPTDTNYRSTADIAWSCLLTIFACTWISVHPNVAGYRSTWCQTFAARLELMLWAVFAPELIVVFAFRQWNGAKTIKCKMNGLASRGSLRKTLRPWTDTHAHLLQMGGFMVREKDGCCHYLDISSLLGDREDLDSLARIQFNPGSTWTSISRVAEQETAGSVHPSHLHSFSDELDGPPKGEGRPVVPAPPPSVCSGVSPAHRESSEHLIALLRANILESDIWDRSKGDVFSKGLALVQTGWFLIQTLARFALKMDVTHLEVTTLAYAALNGVIYWFWWQKPLDVQCPIVIDIPAGGRQDSWSSCDGTQMELPSPLNPVYMGPGQWKHGHPSTTSVSSGLVFPTARGRTPVLKRVLRVWRRVWSKTFWVTKARKVIRPLKSSVNKLRAVVEYRSRDRENGVATRSTRFPMFYALPLSSNFESGPDISLASNHSATQLMGLVLASAFGAIHCIAWNFRINPGSPKSFYLGTLWRVSSLCITASPAPLIVAFLIIFLHQWPKRRPLFALDMKVVYIALWLRTVGQVIVFIYIPARLVLIVLAFYDLAWLTPSAHRTVEWTSFVPHIG</sequence>
<name>A0A4Y7T164_COPMI</name>
<evidence type="ECO:0000256" key="3">
    <source>
        <dbReference type="SAM" id="SignalP"/>
    </source>
</evidence>
<evidence type="ECO:0000313" key="5">
    <source>
        <dbReference type="Proteomes" id="UP000298030"/>
    </source>
</evidence>
<feature type="transmembrane region" description="Helical" evidence="2">
    <location>
        <begin position="541"/>
        <end position="567"/>
    </location>
</feature>
<protein>
    <submittedName>
        <fullName evidence="4">Uncharacterized protein</fullName>
    </submittedName>
</protein>
<accession>A0A4Y7T164</accession>
<dbReference type="Proteomes" id="UP000298030">
    <property type="component" value="Unassembled WGS sequence"/>
</dbReference>
<keyword evidence="3" id="KW-0732">Signal</keyword>
<keyword evidence="2" id="KW-1133">Transmembrane helix</keyword>
<feature type="region of interest" description="Disordered" evidence="1">
    <location>
        <begin position="188"/>
        <end position="225"/>
    </location>
</feature>
<keyword evidence="5" id="KW-1185">Reference proteome</keyword>
<evidence type="ECO:0000256" key="1">
    <source>
        <dbReference type="SAM" id="MobiDB-lite"/>
    </source>
</evidence>
<feature type="transmembrane region" description="Helical" evidence="2">
    <location>
        <begin position="462"/>
        <end position="481"/>
    </location>
</feature>
<dbReference type="PANTHER" id="PTHR35043">
    <property type="entry name" value="TRANSCRIPTION FACTOR DOMAIN-CONTAINING PROTEIN"/>
    <property type="match status" value="1"/>
</dbReference>
<dbReference type="OrthoDB" id="9451547at2759"/>
<keyword evidence="2" id="KW-0472">Membrane</keyword>
<evidence type="ECO:0000256" key="2">
    <source>
        <dbReference type="SAM" id="Phobius"/>
    </source>
</evidence>
<dbReference type="STRING" id="71717.A0A4Y7T164"/>
<dbReference type="PANTHER" id="PTHR35043:SF7">
    <property type="entry name" value="TRANSCRIPTION FACTOR DOMAIN-CONTAINING PROTEIN"/>
    <property type="match status" value="1"/>
</dbReference>
<feature type="signal peptide" evidence="3">
    <location>
        <begin position="1"/>
        <end position="17"/>
    </location>
</feature>
<organism evidence="4 5">
    <name type="scientific">Coprinellus micaceus</name>
    <name type="common">Glistening ink-cap mushroom</name>
    <name type="synonym">Coprinus micaceus</name>
    <dbReference type="NCBI Taxonomy" id="71717"/>
    <lineage>
        <taxon>Eukaryota</taxon>
        <taxon>Fungi</taxon>
        <taxon>Dikarya</taxon>
        <taxon>Basidiomycota</taxon>
        <taxon>Agaricomycotina</taxon>
        <taxon>Agaricomycetes</taxon>
        <taxon>Agaricomycetidae</taxon>
        <taxon>Agaricales</taxon>
        <taxon>Agaricineae</taxon>
        <taxon>Psathyrellaceae</taxon>
        <taxon>Coprinellus</taxon>
    </lineage>
</organism>
<feature type="chain" id="PRO_5021246222" evidence="3">
    <location>
        <begin position="18"/>
        <end position="590"/>
    </location>
</feature>
<evidence type="ECO:0000313" key="4">
    <source>
        <dbReference type="EMBL" id="TEB27269.1"/>
    </source>
</evidence>
<feature type="transmembrane region" description="Helical" evidence="2">
    <location>
        <begin position="502"/>
        <end position="521"/>
    </location>
</feature>
<gene>
    <name evidence="4" type="ORF">FA13DRAFT_1794895</name>
</gene>
<keyword evidence="2" id="KW-0812">Transmembrane</keyword>
<comment type="caution">
    <text evidence="4">The sequence shown here is derived from an EMBL/GenBank/DDBJ whole genome shotgun (WGS) entry which is preliminary data.</text>
</comment>
<dbReference type="AlphaFoldDB" id="A0A4Y7T164"/>
<dbReference type="EMBL" id="QPFP01000041">
    <property type="protein sequence ID" value="TEB27269.1"/>
    <property type="molecule type" value="Genomic_DNA"/>
</dbReference>
<reference evidence="4 5" key="1">
    <citation type="journal article" date="2019" name="Nat. Ecol. Evol.">
        <title>Megaphylogeny resolves global patterns of mushroom evolution.</title>
        <authorList>
            <person name="Varga T."/>
            <person name="Krizsan K."/>
            <person name="Foldi C."/>
            <person name="Dima B."/>
            <person name="Sanchez-Garcia M."/>
            <person name="Sanchez-Ramirez S."/>
            <person name="Szollosi G.J."/>
            <person name="Szarkandi J.G."/>
            <person name="Papp V."/>
            <person name="Albert L."/>
            <person name="Andreopoulos W."/>
            <person name="Angelini C."/>
            <person name="Antonin V."/>
            <person name="Barry K.W."/>
            <person name="Bougher N.L."/>
            <person name="Buchanan P."/>
            <person name="Buyck B."/>
            <person name="Bense V."/>
            <person name="Catcheside P."/>
            <person name="Chovatia M."/>
            <person name="Cooper J."/>
            <person name="Damon W."/>
            <person name="Desjardin D."/>
            <person name="Finy P."/>
            <person name="Geml J."/>
            <person name="Haridas S."/>
            <person name="Hughes K."/>
            <person name="Justo A."/>
            <person name="Karasinski D."/>
            <person name="Kautmanova I."/>
            <person name="Kiss B."/>
            <person name="Kocsube S."/>
            <person name="Kotiranta H."/>
            <person name="LaButti K.M."/>
            <person name="Lechner B.E."/>
            <person name="Liimatainen K."/>
            <person name="Lipzen A."/>
            <person name="Lukacs Z."/>
            <person name="Mihaltcheva S."/>
            <person name="Morgado L.N."/>
            <person name="Niskanen T."/>
            <person name="Noordeloos M.E."/>
            <person name="Ohm R.A."/>
            <person name="Ortiz-Santana B."/>
            <person name="Ovrebo C."/>
            <person name="Racz N."/>
            <person name="Riley R."/>
            <person name="Savchenko A."/>
            <person name="Shiryaev A."/>
            <person name="Soop K."/>
            <person name="Spirin V."/>
            <person name="Szebenyi C."/>
            <person name="Tomsovsky M."/>
            <person name="Tulloss R.E."/>
            <person name="Uehling J."/>
            <person name="Grigoriev I.V."/>
            <person name="Vagvolgyi C."/>
            <person name="Papp T."/>
            <person name="Martin F.M."/>
            <person name="Miettinen O."/>
            <person name="Hibbett D.S."/>
            <person name="Nagy L.G."/>
        </authorList>
    </citation>
    <scope>NUCLEOTIDE SEQUENCE [LARGE SCALE GENOMIC DNA]</scope>
    <source>
        <strain evidence="4 5">FP101781</strain>
    </source>
</reference>